<dbReference type="PANTHER" id="PTHR46641:SF2">
    <property type="entry name" value="FMRFAMIDE RECEPTOR"/>
    <property type="match status" value="1"/>
</dbReference>
<dbReference type="Proteomes" id="UP001634394">
    <property type="component" value="Unassembled WGS sequence"/>
</dbReference>
<keyword evidence="4 5" id="KW-0472">Membrane</keyword>
<dbReference type="PANTHER" id="PTHR46641">
    <property type="entry name" value="FMRFAMIDE RECEPTOR-RELATED"/>
    <property type="match status" value="1"/>
</dbReference>
<evidence type="ECO:0000313" key="8">
    <source>
        <dbReference type="Proteomes" id="UP001634394"/>
    </source>
</evidence>
<feature type="domain" description="G-protein coupled receptors family 1 profile" evidence="6">
    <location>
        <begin position="59"/>
        <end position="318"/>
    </location>
</feature>
<feature type="transmembrane region" description="Helical" evidence="5">
    <location>
        <begin position="302"/>
        <end position="321"/>
    </location>
</feature>
<feature type="transmembrane region" description="Helical" evidence="5">
    <location>
        <begin position="78"/>
        <end position="104"/>
    </location>
</feature>
<feature type="transmembrane region" description="Helical" evidence="5">
    <location>
        <begin position="163"/>
        <end position="183"/>
    </location>
</feature>
<organism evidence="7 8">
    <name type="scientific">Sinanodonta woodiana</name>
    <name type="common">Chinese pond mussel</name>
    <name type="synonym">Anodonta woodiana</name>
    <dbReference type="NCBI Taxonomy" id="1069815"/>
    <lineage>
        <taxon>Eukaryota</taxon>
        <taxon>Metazoa</taxon>
        <taxon>Spiralia</taxon>
        <taxon>Lophotrochozoa</taxon>
        <taxon>Mollusca</taxon>
        <taxon>Bivalvia</taxon>
        <taxon>Autobranchia</taxon>
        <taxon>Heteroconchia</taxon>
        <taxon>Palaeoheterodonta</taxon>
        <taxon>Unionida</taxon>
        <taxon>Unionoidea</taxon>
        <taxon>Unionidae</taxon>
        <taxon>Unioninae</taxon>
        <taxon>Sinanodonta</taxon>
    </lineage>
</organism>
<evidence type="ECO:0000256" key="2">
    <source>
        <dbReference type="ARBA" id="ARBA00022692"/>
    </source>
</evidence>
<comment type="subcellular location">
    <subcellularLocation>
        <location evidence="1">Membrane</location>
    </subcellularLocation>
</comment>
<gene>
    <name evidence="7" type="ORF">ACJMK2_022392</name>
</gene>
<proteinExistence type="predicted"/>
<keyword evidence="2 5" id="KW-0812">Transmembrane</keyword>
<comment type="caution">
    <text evidence="7">The sequence shown here is derived from an EMBL/GenBank/DDBJ whole genome shotgun (WGS) entry which is preliminary data.</text>
</comment>
<evidence type="ECO:0000256" key="1">
    <source>
        <dbReference type="ARBA" id="ARBA00004370"/>
    </source>
</evidence>
<evidence type="ECO:0000259" key="6">
    <source>
        <dbReference type="PROSITE" id="PS50262"/>
    </source>
</evidence>
<feature type="transmembrane region" description="Helical" evidence="5">
    <location>
        <begin position="227"/>
        <end position="244"/>
    </location>
</feature>
<dbReference type="CDD" id="cd14978">
    <property type="entry name" value="7tmA_FMRFamide_R-like"/>
    <property type="match status" value="1"/>
</dbReference>
<reference evidence="7 8" key="1">
    <citation type="submission" date="2024-11" db="EMBL/GenBank/DDBJ databases">
        <title>Chromosome-level genome assembly of the freshwater bivalve Anodonta woodiana.</title>
        <authorList>
            <person name="Chen X."/>
        </authorList>
    </citation>
    <scope>NUCLEOTIDE SEQUENCE [LARGE SCALE GENOMIC DNA]</scope>
    <source>
        <strain evidence="7">MN2024</strain>
        <tissue evidence="7">Gills</tissue>
    </source>
</reference>
<name>A0ABD3TIY0_SINWO</name>
<dbReference type="PROSITE" id="PS50262">
    <property type="entry name" value="G_PROTEIN_RECEP_F1_2"/>
    <property type="match status" value="1"/>
</dbReference>
<evidence type="ECO:0000256" key="5">
    <source>
        <dbReference type="SAM" id="Phobius"/>
    </source>
</evidence>
<dbReference type="SUPFAM" id="SSF81321">
    <property type="entry name" value="Family A G protein-coupled receptor-like"/>
    <property type="match status" value="1"/>
</dbReference>
<dbReference type="Gene3D" id="1.20.1070.10">
    <property type="entry name" value="Rhodopsin 7-helix transmembrane proteins"/>
    <property type="match status" value="1"/>
</dbReference>
<sequence length="378" mass="43737">MVTQHDASLQLTPTEMPVVHYNVCTTTIAVVNYNEFYLQARIITGLVFYPIVCVFGMIGNVLSIIVMTQKQMKSSTNVYLFALAISDSIKILCDFLYFLVILMLQIDPVIGNRAYGFLYPYAHYIFNSSLCTSAWLTVSVAFERYIYVCHPTRVRSYCTISRARTISSGVFIIMSIMTIPYAMRYKTVQITNNQTNALTYDVHVTELWENKIFAHIYTWIQNFMRSIIPLFILIILNTCILYGIRRCRLLRSKPPRKYRITTMLIIVILIFLICITPDAILSTFLGLGYYEEDFLSRGIREITDLLLLINAGTNFIVYCIFNSIFWRQFQRIFCGACFIRDLYCENSQLQRLSMTGVGSMRSRPYRCIPSENKPLADL</sequence>
<dbReference type="GO" id="GO:0016020">
    <property type="term" value="C:membrane"/>
    <property type="evidence" value="ECO:0007669"/>
    <property type="project" value="UniProtKB-SubCell"/>
</dbReference>
<accession>A0ABD3TIY0</accession>
<dbReference type="EMBL" id="JBJQND010000018">
    <property type="protein sequence ID" value="KAL3836999.1"/>
    <property type="molecule type" value="Genomic_DNA"/>
</dbReference>
<dbReference type="PRINTS" id="PR00237">
    <property type="entry name" value="GPCRRHODOPSN"/>
</dbReference>
<dbReference type="AlphaFoldDB" id="A0ABD3TIY0"/>
<dbReference type="InterPro" id="IPR000276">
    <property type="entry name" value="GPCR_Rhodpsn"/>
</dbReference>
<dbReference type="Pfam" id="PF00001">
    <property type="entry name" value="7tm_1"/>
    <property type="match status" value="1"/>
</dbReference>
<dbReference type="InterPro" id="IPR052954">
    <property type="entry name" value="GPCR-Ligand_Int"/>
</dbReference>
<protein>
    <recommendedName>
        <fullName evidence="6">G-protein coupled receptors family 1 profile domain-containing protein</fullName>
    </recommendedName>
</protein>
<evidence type="ECO:0000256" key="4">
    <source>
        <dbReference type="ARBA" id="ARBA00023136"/>
    </source>
</evidence>
<keyword evidence="3 5" id="KW-1133">Transmembrane helix</keyword>
<feature type="transmembrane region" description="Helical" evidence="5">
    <location>
        <begin position="124"/>
        <end position="142"/>
    </location>
</feature>
<dbReference type="InterPro" id="IPR017452">
    <property type="entry name" value="GPCR_Rhodpsn_7TM"/>
</dbReference>
<evidence type="ECO:0000256" key="3">
    <source>
        <dbReference type="ARBA" id="ARBA00022989"/>
    </source>
</evidence>
<feature type="transmembrane region" description="Helical" evidence="5">
    <location>
        <begin position="264"/>
        <end position="290"/>
    </location>
</feature>
<keyword evidence="8" id="KW-1185">Reference proteome</keyword>
<feature type="transmembrane region" description="Helical" evidence="5">
    <location>
        <begin position="42"/>
        <end position="66"/>
    </location>
</feature>
<evidence type="ECO:0000313" key="7">
    <source>
        <dbReference type="EMBL" id="KAL3836999.1"/>
    </source>
</evidence>